<feature type="domain" description="Atrophied bacterial Ig" evidence="9">
    <location>
        <begin position="355"/>
        <end position="445"/>
    </location>
</feature>
<feature type="compositionally biased region" description="Low complexity" evidence="5">
    <location>
        <begin position="1042"/>
        <end position="1053"/>
    </location>
</feature>
<evidence type="ECO:0000259" key="9">
    <source>
        <dbReference type="Pfam" id="PF20578"/>
    </source>
</evidence>
<feature type="domain" description="Bacterial Ig-like" evidence="8">
    <location>
        <begin position="816"/>
        <end position="870"/>
    </location>
</feature>
<dbReference type="EMBL" id="WHZU01000015">
    <property type="protein sequence ID" value="NEH12196.1"/>
    <property type="molecule type" value="Genomic_DNA"/>
</dbReference>
<comment type="pathway">
    <text evidence="1">Glycan metabolism; L-arabinan degradation.</text>
</comment>
<dbReference type="PANTHER" id="PTHR43301:SF3">
    <property type="entry name" value="ARABINAN ENDO-1,5-ALPHA-L-ARABINOSIDASE A-RELATED"/>
    <property type="match status" value="1"/>
</dbReference>
<sequence>MGIWKKAIGLTVGAATLAAGMLVPMTASAAETNPLIHYSFDKALTGKTIANEGSATGSDATLSGDATVADGQIRLTGSQTIGVPTTALKDQKDVTVSIWLKNNYGNGNTAAAYIGAAKTGNYPNNGYFLLNPANPSGYVKSVMTTATAAAPSGSPWGTETGPGATNAAASGTKATSDLALYTTVIDGTNGTMSFYLNGRPVGDATYAIPEGGLTNYGDLVAYIGKSAYSDPNSKIDVDDYAVYGAALSADAVADLYGAEALEKAVSSIASSVPTSADADFTLPTSAAGATITWKSDNAAIAVDNATGKAAVVRPAASAGDAKVTLTATFTLGDDTRTVTYVVTVPKQLSDADKAQKDAAAIAIESSDDVRSNISLPVTGENGSKIAWTVVAGGDSAAIGDVTDGRYVTVNVKRPAAGAKAVSVTLRASVTNGSATETKDFTVEIQPMPASEEKDEAYVWAFFTGEGAGAEKISLAASKGNDALDWNTLNDGTPLFTSEYGEKGLRDPFIIRSKDGDRFYMLATDLKIDGRAGGFDSGQRNGSKYIEVWKSDDLVNWSKQSHVKVSSDYAGNTWAPEAYYDTAIGKYVVYWASNMYDTTDNSLSVRTHVTYNQMIYVTTDDFVSFSDPQVWVNVNQGKGKGMIDATIAEENGVYYRFYKDESQMKIREEKSTNLLAAIGTATTPGTLPKQTGLAASAQWTLVRDQIGNGQNNQYGGTFSGGEGPSVFPANDGDVNGNKWYLFIDQPGYHGGPNHYIGFKVNDLATGEVTSVKYKSLPTNSDGGKPRHGTVVPVTRAQYQKVLEAYAKNVAVKSVDAMAVSTKVGEDPTGSLPAKAHLTHVDGSEADVDVVWEKIPADDYAKTGTFTVRGVAQDDSRMPVEATVTVTGTSIADADVTLEKTEYTADGSEKKPAVTVKLGDKTLVAGADYTVAYANNVKPGSDATVTVTGVGLYEGTKAVTFTIREAAGQTVDKAGLRKAYDKVKDYRAADYKSGWDAFAKARDAAAGVLADKAASQDDVDNALAALNTAAAGLVRADGAKPAPGQNGSGSDAGSAGSNGSGSDGSTGSHGSQAGGGQLSKTGAAVGGVALAVALLATAGAAAALRRRRA</sequence>
<keyword evidence="6" id="KW-0472">Membrane</keyword>
<name>A0ABX0CBZ2_9BIFI</name>
<evidence type="ECO:0000256" key="4">
    <source>
        <dbReference type="ARBA" id="ARBA00023295"/>
    </source>
</evidence>
<feature type="signal peptide" evidence="7">
    <location>
        <begin position="1"/>
        <end position="29"/>
    </location>
</feature>
<feature type="transmembrane region" description="Helical" evidence="6">
    <location>
        <begin position="1081"/>
        <end position="1102"/>
    </location>
</feature>
<dbReference type="Pfam" id="PF13385">
    <property type="entry name" value="Laminin_G_3"/>
    <property type="match status" value="1"/>
</dbReference>
<dbReference type="RefSeq" id="WP_163198650.1">
    <property type="nucleotide sequence ID" value="NZ_WHZU01000015.1"/>
</dbReference>
<accession>A0ABX0CBZ2</accession>
<keyword evidence="11" id="KW-1185">Reference proteome</keyword>
<protein>
    <submittedName>
        <fullName evidence="10">Family 43 glycosylhydrolase</fullName>
    </submittedName>
</protein>
<dbReference type="InterPro" id="IPR023296">
    <property type="entry name" value="Glyco_hydro_beta-prop_sf"/>
</dbReference>
<evidence type="ECO:0000259" key="8">
    <source>
        <dbReference type="Pfam" id="PF07532"/>
    </source>
</evidence>
<dbReference type="InterPro" id="IPR050727">
    <property type="entry name" value="GH43_arabinanases"/>
</dbReference>
<dbReference type="InterPro" id="IPR011081">
    <property type="entry name" value="Big_4"/>
</dbReference>
<gene>
    <name evidence="10" type="ORF">GFD18_08875</name>
</gene>
<dbReference type="SUPFAM" id="SSF49899">
    <property type="entry name" value="Concanavalin A-like lectins/glucanases"/>
    <property type="match status" value="1"/>
</dbReference>
<dbReference type="InterPro" id="IPR006710">
    <property type="entry name" value="Glyco_hydro_43"/>
</dbReference>
<dbReference type="Proteomes" id="UP000475155">
    <property type="component" value="Unassembled WGS sequence"/>
</dbReference>
<evidence type="ECO:0000256" key="1">
    <source>
        <dbReference type="ARBA" id="ARBA00004834"/>
    </source>
</evidence>
<comment type="similarity">
    <text evidence="2">Belongs to the glycosyl hydrolase 43 family.</text>
</comment>
<dbReference type="Pfam" id="PF07532">
    <property type="entry name" value="Big_4"/>
    <property type="match status" value="1"/>
</dbReference>
<feature type="region of interest" description="Disordered" evidence="5">
    <location>
        <begin position="1035"/>
        <end position="1076"/>
    </location>
</feature>
<organism evidence="10 11">
    <name type="scientific">Bifidobacterium saimiriisciurei</name>
    <dbReference type="NCBI Taxonomy" id="2661627"/>
    <lineage>
        <taxon>Bacteria</taxon>
        <taxon>Bacillati</taxon>
        <taxon>Actinomycetota</taxon>
        <taxon>Actinomycetes</taxon>
        <taxon>Bifidobacteriales</taxon>
        <taxon>Bifidobacteriaceae</taxon>
        <taxon>Bifidobacterium</taxon>
    </lineage>
</organism>
<dbReference type="InterPro" id="IPR046780">
    <property type="entry name" value="aBig_2"/>
</dbReference>
<keyword evidence="6" id="KW-1133">Transmembrane helix</keyword>
<evidence type="ECO:0000256" key="6">
    <source>
        <dbReference type="SAM" id="Phobius"/>
    </source>
</evidence>
<keyword evidence="6" id="KW-0812">Transmembrane</keyword>
<feature type="domain" description="Atrophied bacterial Ig" evidence="9">
    <location>
        <begin position="275"/>
        <end position="347"/>
    </location>
</feature>
<keyword evidence="3" id="KW-0378">Hydrolase</keyword>
<dbReference type="PANTHER" id="PTHR43301">
    <property type="entry name" value="ARABINAN ENDO-1,5-ALPHA-L-ARABINOSIDASE"/>
    <property type="match status" value="1"/>
</dbReference>
<keyword evidence="4" id="KW-0326">Glycosidase</keyword>
<dbReference type="CDD" id="cd08983">
    <property type="entry name" value="GH43_Bt3655-like"/>
    <property type="match status" value="1"/>
</dbReference>
<proteinExistence type="inferred from homology"/>
<dbReference type="SUPFAM" id="SSF75005">
    <property type="entry name" value="Arabinanase/levansucrase/invertase"/>
    <property type="match status" value="1"/>
</dbReference>
<evidence type="ECO:0000313" key="11">
    <source>
        <dbReference type="Proteomes" id="UP000475155"/>
    </source>
</evidence>
<dbReference type="Gene3D" id="2.115.10.20">
    <property type="entry name" value="Glycosyl hydrolase domain, family 43"/>
    <property type="match status" value="1"/>
</dbReference>
<comment type="caution">
    <text evidence="10">The sequence shown here is derived from an EMBL/GenBank/DDBJ whole genome shotgun (WGS) entry which is preliminary data.</text>
</comment>
<dbReference type="Gene3D" id="1.20.1270.70">
    <property type="entry name" value="Designed single chain three-helix bundle"/>
    <property type="match status" value="1"/>
</dbReference>
<reference evidence="10 11" key="1">
    <citation type="submission" date="2019-10" db="EMBL/GenBank/DDBJ databases">
        <title>Bifidobacterium from non-human primates.</title>
        <authorList>
            <person name="Modesto M."/>
        </authorList>
    </citation>
    <scope>NUCLEOTIDE SEQUENCE [LARGE SCALE GENOMIC DNA]</scope>
    <source>
        <strain evidence="10 11">SMA1</strain>
    </source>
</reference>
<feature type="chain" id="PRO_5045853486" evidence="7">
    <location>
        <begin position="30"/>
        <end position="1107"/>
    </location>
</feature>
<dbReference type="Gene3D" id="2.60.120.200">
    <property type="match status" value="1"/>
</dbReference>
<evidence type="ECO:0000256" key="3">
    <source>
        <dbReference type="ARBA" id="ARBA00022801"/>
    </source>
</evidence>
<evidence type="ECO:0000256" key="2">
    <source>
        <dbReference type="ARBA" id="ARBA00009865"/>
    </source>
</evidence>
<keyword evidence="7" id="KW-0732">Signal</keyword>
<dbReference type="InterPro" id="IPR013320">
    <property type="entry name" value="ConA-like_dom_sf"/>
</dbReference>
<evidence type="ECO:0000256" key="7">
    <source>
        <dbReference type="SAM" id="SignalP"/>
    </source>
</evidence>
<dbReference type="Pfam" id="PF20578">
    <property type="entry name" value="aBig_2"/>
    <property type="match status" value="2"/>
</dbReference>
<evidence type="ECO:0000313" key="10">
    <source>
        <dbReference type="EMBL" id="NEH12196.1"/>
    </source>
</evidence>
<evidence type="ECO:0000256" key="5">
    <source>
        <dbReference type="SAM" id="MobiDB-lite"/>
    </source>
</evidence>
<dbReference type="Pfam" id="PF04616">
    <property type="entry name" value="Glyco_hydro_43"/>
    <property type="match status" value="1"/>
</dbReference>